<dbReference type="SUPFAM" id="SSF52317">
    <property type="entry name" value="Class I glutamine amidotransferase-like"/>
    <property type="match status" value="1"/>
</dbReference>
<sequence>MNPAEIVWNFPGGATAFGIAAGAALVLAALLYCFTLRKLKLRQRLLLGALRLALLLALLALLGNPRREEIREYVNEKTVRLGVVFDVSSSMCANGLLGSSRLADSLRQFEEAARPEGKVEYRYFTIGERLEPAASAESIRPLAGAPSKRTVFTNLLDSLRDGAALFDSQNLDAVVVFTDGVDTSDAQPAPALSALAGSRPQYRIVPAVTELAMHKFLEFRKVEAPARAVQNATVPVDIAASYSNLTGSDKVELAITDDRGNELFRAEGKRNGAGGGMMFRAELTMDAPGLRRYTAALLLNGRKHRETVWCLETVKRNRKRILLYQGTHDWAARFLKNAVASENRSELEVRRFNAELPNNNFPSDRELAEYDVVILLNLNRKQCVGGLEKSLHEYLKAGGGVIFVTGNPVIAGEYANSPLEMLLPVEFSPNLNRSDRKHALTSQFRREIRNYHRGVNGGAEQRFLRAQEFSYKPTRLKEFTLTPAGEAGPMFRLPGGGEIRPGFLDCAKVDAVKPGAQALAFYKDEKGAEHIILAVQRFGRGRSVVLATDPLWRWKLSLPSDRRDSEIFWENLLSFAGDAGKLGDQPWTLGESQPVAGKPLKLRLSQPEVPADCTVSCEKESWSLTFQPVSGKAGLWESSFTPARPGIYRLRSGDGAVRDFTVAADRGNRELDAPAPNLFLLRQFGALDNCRVLAPAEKLDLSDFTALKGETLTERIVRPLWPTGTLLALLLALYCCELILRRIFKLV</sequence>
<dbReference type="InterPro" id="IPR029062">
    <property type="entry name" value="Class_I_gatase-like"/>
</dbReference>
<dbReference type="Proteomes" id="UP000245959">
    <property type="component" value="Unassembled WGS sequence"/>
</dbReference>
<feature type="transmembrane region" description="Helical" evidence="1">
    <location>
        <begin position="45"/>
        <end position="63"/>
    </location>
</feature>
<proteinExistence type="predicted"/>
<dbReference type="Gene3D" id="3.40.50.880">
    <property type="match status" value="1"/>
</dbReference>
<dbReference type="GeneID" id="78293840"/>
<keyword evidence="1" id="KW-1133">Transmembrane helix</keyword>
<dbReference type="PANTHER" id="PTHR37947:SF1">
    <property type="entry name" value="BLL2462 PROTEIN"/>
    <property type="match status" value="1"/>
</dbReference>
<accession>A0A2U1B9Z0</accession>
<reference evidence="2 3" key="1">
    <citation type="submission" date="2018-04" db="EMBL/GenBank/DDBJ databases">
        <title>Genomic Encyclopedia of Type Strains, Phase IV (KMG-IV): sequencing the most valuable type-strain genomes for metagenomic binning, comparative biology and taxonomic classification.</title>
        <authorList>
            <person name="Goeker M."/>
        </authorList>
    </citation>
    <scope>NUCLEOTIDE SEQUENCE [LARGE SCALE GENOMIC DNA]</scope>
    <source>
        <strain evidence="2 3">DSM 14823</strain>
    </source>
</reference>
<name>A0A2U1B9Z0_9BACT</name>
<organism evidence="2 3">
    <name type="scientific">Victivallis vadensis</name>
    <dbReference type="NCBI Taxonomy" id="172901"/>
    <lineage>
        <taxon>Bacteria</taxon>
        <taxon>Pseudomonadati</taxon>
        <taxon>Lentisphaerota</taxon>
        <taxon>Lentisphaeria</taxon>
        <taxon>Victivallales</taxon>
        <taxon>Victivallaceae</taxon>
        <taxon>Victivallis</taxon>
    </lineage>
</organism>
<evidence type="ECO:0000313" key="3">
    <source>
        <dbReference type="Proteomes" id="UP000245959"/>
    </source>
</evidence>
<dbReference type="EMBL" id="QEKH01000002">
    <property type="protein sequence ID" value="PVY45479.1"/>
    <property type="molecule type" value="Genomic_DNA"/>
</dbReference>
<evidence type="ECO:0008006" key="4">
    <source>
        <dbReference type="Google" id="ProtNLM"/>
    </source>
</evidence>
<keyword evidence="1" id="KW-0812">Transmembrane</keyword>
<keyword evidence="1" id="KW-0472">Membrane</keyword>
<dbReference type="AlphaFoldDB" id="A0A2U1B9Z0"/>
<feature type="transmembrane region" description="Helical" evidence="1">
    <location>
        <begin position="12"/>
        <end position="33"/>
    </location>
</feature>
<comment type="caution">
    <text evidence="2">The sequence shown here is derived from an EMBL/GenBank/DDBJ whole genome shotgun (WGS) entry which is preliminary data.</text>
</comment>
<dbReference type="OrthoDB" id="175239at2"/>
<protein>
    <recommendedName>
        <fullName evidence="4">von Willebrand factor type A domain-containing protein</fullName>
    </recommendedName>
</protein>
<dbReference type="PANTHER" id="PTHR37947">
    <property type="entry name" value="BLL2462 PROTEIN"/>
    <property type="match status" value="1"/>
</dbReference>
<gene>
    <name evidence="2" type="ORF">C8D82_10250</name>
</gene>
<keyword evidence="3" id="KW-1185">Reference proteome</keyword>
<dbReference type="RefSeq" id="WP_116882509.1">
    <property type="nucleotide sequence ID" value="NZ_CABMMC010000065.1"/>
</dbReference>
<evidence type="ECO:0000313" key="2">
    <source>
        <dbReference type="EMBL" id="PVY45479.1"/>
    </source>
</evidence>
<evidence type="ECO:0000256" key="1">
    <source>
        <dbReference type="SAM" id="Phobius"/>
    </source>
</evidence>